<evidence type="ECO:0000313" key="2">
    <source>
        <dbReference type="Proteomes" id="UP000605897"/>
    </source>
</evidence>
<proteinExistence type="predicted"/>
<name>A0ABQ3JB32_9PSEU</name>
<keyword evidence="2" id="KW-1185">Reference proteome</keyword>
<accession>A0ABQ3JB32</accession>
<organism evidence="1 2">
    <name type="scientific">Amycolatopsis deserti</name>
    <dbReference type="NCBI Taxonomy" id="185696"/>
    <lineage>
        <taxon>Bacteria</taxon>
        <taxon>Bacillati</taxon>
        <taxon>Actinomycetota</taxon>
        <taxon>Actinomycetes</taxon>
        <taxon>Pseudonocardiales</taxon>
        <taxon>Pseudonocardiaceae</taxon>
        <taxon>Amycolatopsis</taxon>
    </lineage>
</organism>
<gene>
    <name evidence="1" type="ORF">GCM10017786_44300</name>
</gene>
<comment type="caution">
    <text evidence="1">The sequence shown here is derived from an EMBL/GenBank/DDBJ whole genome shotgun (WGS) entry which is preliminary data.</text>
</comment>
<dbReference type="EMBL" id="BNAU01000005">
    <property type="protein sequence ID" value="GHF05899.1"/>
    <property type="molecule type" value="Genomic_DNA"/>
</dbReference>
<evidence type="ECO:0000313" key="1">
    <source>
        <dbReference type="EMBL" id="GHF05899.1"/>
    </source>
</evidence>
<dbReference type="Proteomes" id="UP000605897">
    <property type="component" value="Unassembled WGS sequence"/>
</dbReference>
<sequence length="178" mass="19464">MGAPAGVAVLQPHNSCQLSTALEKRPTERKPTCRDHRLPLPSWRHLLWPRGCGDRLPLPSWRHLLWPRGCGDRLPLPSCSHLLWPWDCGHRLWSPGLRPPAVVTGRLSPCGPGCGHGRAASGCDHRLWSRGGGHRLWLPSYGYRTGAIGGYRAVAVGLHRWEPGAATPGQPRSARSGS</sequence>
<reference evidence="2" key="1">
    <citation type="journal article" date="2019" name="Int. J. Syst. Evol. Microbiol.">
        <title>The Global Catalogue of Microorganisms (GCM) 10K type strain sequencing project: providing services to taxonomists for standard genome sequencing and annotation.</title>
        <authorList>
            <consortium name="The Broad Institute Genomics Platform"/>
            <consortium name="The Broad Institute Genome Sequencing Center for Infectious Disease"/>
            <person name="Wu L."/>
            <person name="Ma J."/>
        </authorList>
    </citation>
    <scope>NUCLEOTIDE SEQUENCE [LARGE SCALE GENOMIC DNA]</scope>
    <source>
        <strain evidence="2">CGMCC 4.7677</strain>
    </source>
</reference>
<protein>
    <submittedName>
        <fullName evidence="1">Uncharacterized protein</fullName>
    </submittedName>
</protein>